<dbReference type="EMBL" id="FWWW01000023">
    <property type="protein sequence ID" value="SMB80634.1"/>
    <property type="molecule type" value="Genomic_DNA"/>
</dbReference>
<evidence type="ECO:0000313" key="1">
    <source>
        <dbReference type="EMBL" id="SMB80634.1"/>
    </source>
</evidence>
<organism evidence="1 2">
    <name type="scientific">Hymenobacter roseosalivarius DSM 11622</name>
    <dbReference type="NCBI Taxonomy" id="645990"/>
    <lineage>
        <taxon>Bacteria</taxon>
        <taxon>Pseudomonadati</taxon>
        <taxon>Bacteroidota</taxon>
        <taxon>Cytophagia</taxon>
        <taxon>Cytophagales</taxon>
        <taxon>Hymenobacteraceae</taxon>
        <taxon>Hymenobacter</taxon>
    </lineage>
</organism>
<keyword evidence="2" id="KW-1185">Reference proteome</keyword>
<name>A0A1W1UIP2_9BACT</name>
<dbReference type="AlphaFoldDB" id="A0A1W1UIP2"/>
<evidence type="ECO:0000313" key="2">
    <source>
        <dbReference type="Proteomes" id="UP000192266"/>
    </source>
</evidence>
<sequence length="59" mass="6534">MATARRRWRECGPYRLHASNVTIPAVLSGVAGSNIAQSYTAYTSRLLLHVYLTTLIKLA</sequence>
<dbReference type="Proteomes" id="UP000192266">
    <property type="component" value="Unassembled WGS sequence"/>
</dbReference>
<accession>A0A1W1UIP2</accession>
<reference evidence="1 2" key="1">
    <citation type="submission" date="2017-04" db="EMBL/GenBank/DDBJ databases">
        <authorList>
            <person name="Afonso C.L."/>
            <person name="Miller P.J."/>
            <person name="Scott M.A."/>
            <person name="Spackman E."/>
            <person name="Goraichik I."/>
            <person name="Dimitrov K.M."/>
            <person name="Suarez D.L."/>
            <person name="Swayne D.E."/>
        </authorList>
    </citation>
    <scope>NUCLEOTIDE SEQUENCE [LARGE SCALE GENOMIC DNA]</scope>
    <source>
        <strain evidence="1 2">DSM 11622</strain>
    </source>
</reference>
<protein>
    <submittedName>
        <fullName evidence="1">Uncharacterized protein</fullName>
    </submittedName>
</protein>
<gene>
    <name evidence="1" type="ORF">SAMN00120144_4018</name>
</gene>
<proteinExistence type="predicted"/>